<proteinExistence type="predicted"/>
<accession>S5MK32</accession>
<organism evidence="2 3">
    <name type="scientific">Hemileuca sp. nucleopolyhedrovirus</name>
    <dbReference type="NCBI Taxonomy" id="1367203"/>
    <lineage>
        <taxon>Viruses</taxon>
        <taxon>Viruses incertae sedis</taxon>
        <taxon>Naldaviricetes</taxon>
        <taxon>Lefavirales</taxon>
        <taxon>Baculoviridae</taxon>
        <taxon>Alphabaculovirus</taxon>
        <taxon>Alphabaculovirus heleucae</taxon>
        <taxon>Hemileuca species nucleopolyhedrovirus</taxon>
    </lineage>
</organism>
<name>S5MK32_9ABAC</name>
<dbReference type="Pfam" id="PF05847">
    <property type="entry name" value="Baculo_LEF-3"/>
    <property type="match status" value="1"/>
</dbReference>
<evidence type="ECO:0000313" key="3">
    <source>
        <dbReference type="Proteomes" id="UP000203768"/>
    </source>
</evidence>
<dbReference type="KEGG" id="vg:16489466"/>
<feature type="region of interest" description="Disordered" evidence="1">
    <location>
        <begin position="80"/>
        <end position="100"/>
    </location>
</feature>
<feature type="compositionally biased region" description="Basic and acidic residues" evidence="1">
    <location>
        <begin position="80"/>
        <end position="92"/>
    </location>
</feature>
<dbReference type="InterPro" id="IPR008415">
    <property type="entry name" value="Baculo_LEF-3"/>
</dbReference>
<dbReference type="EMBL" id="KF158713">
    <property type="protein sequence ID" value="AGR56816.1"/>
    <property type="molecule type" value="Genomic_DNA"/>
</dbReference>
<gene>
    <name evidence="2" type="ORF">Hesp064</name>
</gene>
<sequence length="451" mass="52534">MFENDQFNDDGDNLEKLLASPIKKKIARSEIFDDESKDGFNNTSKNKINKDKVKRELFKRKNTIDESILFDTKRIKLNTDEKSDTDDDRNVVDDDDGDNNDDFAFDQTKGQVFGQNKRMSSSSNASSSDTIDGGVRRAFKTLTGELIGKNQISINNETFYLLKFLFDNYSKEYYVDAGKYYEMKINNVYEVTLNYEKKKIYIGTYKQCKKGDIAVNVNKYLKETDFDGNDTVSVYVKFKYLFKVLGNHIYKLVYHVFIEDSVKEIECTVNFKKISNTITDYTVTTENDLFKYYFDNVDKIIKLQRIKCNQSSNGFKTFVIQPMTQIETKDDIDLNFDIDKKIFNVSRKNNKYIVTKMVSSINAELNHEERLYVTYQADDCTDVVRATHYANDNFNKGNLKSLEVEFNQLNDMIENNLIRVHIYVVFEAEKNICNILAVTKYDIEENTFSGL</sequence>
<dbReference type="GO" id="GO:0003677">
    <property type="term" value="F:DNA binding"/>
    <property type="evidence" value="ECO:0007669"/>
    <property type="project" value="InterPro"/>
</dbReference>
<reference evidence="2 3" key="1">
    <citation type="journal article" date="2013" name="Virus Genes">
        <title>The genome of a baculovirus isolated from Hemileuca sp. encodes a serpin ortholog.</title>
        <authorList>
            <person name="Rohrmann G.F."/>
            <person name="Erlandson M.A."/>
            <person name="Theilmann D.A."/>
        </authorList>
    </citation>
    <scope>NUCLEOTIDE SEQUENCE [LARGE SCALE GENOMIC DNA]</scope>
</reference>
<protein>
    <submittedName>
        <fullName evidence="2">Lef3</fullName>
    </submittedName>
</protein>
<evidence type="ECO:0000313" key="2">
    <source>
        <dbReference type="EMBL" id="AGR56816.1"/>
    </source>
</evidence>
<dbReference type="RefSeq" id="YP_008378280.1">
    <property type="nucleotide sequence ID" value="NC_021923.1"/>
</dbReference>
<evidence type="ECO:0000256" key="1">
    <source>
        <dbReference type="SAM" id="MobiDB-lite"/>
    </source>
</evidence>
<dbReference type="Proteomes" id="UP000203768">
    <property type="component" value="Segment"/>
</dbReference>
<dbReference type="OrthoDB" id="5804at10239"/>
<keyword evidence="3" id="KW-1185">Reference proteome</keyword>
<dbReference type="GeneID" id="16489466"/>
<dbReference type="GO" id="GO:0006355">
    <property type="term" value="P:regulation of DNA-templated transcription"/>
    <property type="evidence" value="ECO:0007669"/>
    <property type="project" value="InterPro"/>
</dbReference>